<gene>
    <name evidence="1" type="ORF">E6K72_09375</name>
</gene>
<evidence type="ECO:0000313" key="1">
    <source>
        <dbReference type="EMBL" id="TMQ52246.1"/>
    </source>
</evidence>
<organism evidence="1 2">
    <name type="scientific">Eiseniibacteriota bacterium</name>
    <dbReference type="NCBI Taxonomy" id="2212470"/>
    <lineage>
        <taxon>Bacteria</taxon>
        <taxon>Candidatus Eiseniibacteriota</taxon>
    </lineage>
</organism>
<proteinExistence type="predicted"/>
<dbReference type="Proteomes" id="UP000317716">
    <property type="component" value="Unassembled WGS sequence"/>
</dbReference>
<feature type="non-terminal residue" evidence="1">
    <location>
        <position position="76"/>
    </location>
</feature>
<reference evidence="1 2" key="1">
    <citation type="journal article" date="2019" name="Nat. Microbiol.">
        <title>Mediterranean grassland soil C-N compound turnover is dependent on rainfall and depth, and is mediated by genomically divergent microorganisms.</title>
        <authorList>
            <person name="Diamond S."/>
            <person name="Andeer P.F."/>
            <person name="Li Z."/>
            <person name="Crits-Christoph A."/>
            <person name="Burstein D."/>
            <person name="Anantharaman K."/>
            <person name="Lane K.R."/>
            <person name="Thomas B.C."/>
            <person name="Pan C."/>
            <person name="Northen T.R."/>
            <person name="Banfield J.F."/>
        </authorList>
    </citation>
    <scope>NUCLEOTIDE SEQUENCE [LARGE SCALE GENOMIC DNA]</scope>
    <source>
        <strain evidence="1">WS_2</strain>
    </source>
</reference>
<evidence type="ECO:0000313" key="2">
    <source>
        <dbReference type="Proteomes" id="UP000317716"/>
    </source>
</evidence>
<accession>A0A538SLJ8</accession>
<dbReference type="AlphaFoldDB" id="A0A538SLJ8"/>
<sequence length="76" mass="7899">MRLDDPVTSGFLIALAGAARANTTSLTFTVQEPSGVMRLDDPVTSGVPIALGDTSSAWALFDGFAEVPVQTKVLFG</sequence>
<comment type="caution">
    <text evidence="1">The sequence shown here is derived from an EMBL/GenBank/DDBJ whole genome shotgun (WGS) entry which is preliminary data.</text>
</comment>
<dbReference type="EMBL" id="VBOS01000328">
    <property type="protein sequence ID" value="TMQ52246.1"/>
    <property type="molecule type" value="Genomic_DNA"/>
</dbReference>
<name>A0A538SLJ8_UNCEI</name>
<protein>
    <submittedName>
        <fullName evidence="1">Uncharacterized protein</fullName>
    </submittedName>
</protein>